<dbReference type="AlphaFoldDB" id="A0A081S430"/>
<protein>
    <submittedName>
        <fullName evidence="1">Type II restriction enzyme eco47ii protein</fullName>
    </submittedName>
</protein>
<dbReference type="Proteomes" id="UP000028027">
    <property type="component" value="Unassembled WGS sequence"/>
</dbReference>
<comment type="caution">
    <text evidence="1">The sequence shown here is derived from an EMBL/GenBank/DDBJ whole genome shotgun (WGS) entry which is preliminary data.</text>
</comment>
<organism evidence="1 2">
    <name type="scientific">Marine Group I thaumarchaeote SCGC AAA799-E16</name>
    <dbReference type="NCBI Taxonomy" id="1502292"/>
    <lineage>
        <taxon>Archaea</taxon>
        <taxon>Nitrososphaerota</taxon>
        <taxon>Marine Group I</taxon>
    </lineage>
</organism>
<dbReference type="GO" id="GO:0009307">
    <property type="term" value="P:DNA restriction-modification system"/>
    <property type="evidence" value="ECO:0007669"/>
    <property type="project" value="InterPro"/>
</dbReference>
<gene>
    <name evidence="1" type="ORF">AAA799E16_01649</name>
</gene>
<dbReference type="GO" id="GO:0003677">
    <property type="term" value="F:DNA binding"/>
    <property type="evidence" value="ECO:0007669"/>
    <property type="project" value="InterPro"/>
</dbReference>
<name>A0A081S430_9ARCH</name>
<dbReference type="Pfam" id="PF09553">
    <property type="entry name" value="RE_Eco47II"/>
    <property type="match status" value="1"/>
</dbReference>
<dbReference type="EMBL" id="JNVL01000033">
    <property type="protein sequence ID" value="KER05683.1"/>
    <property type="molecule type" value="Genomic_DNA"/>
</dbReference>
<accession>A0A081S430</accession>
<dbReference type="GO" id="GO:0009036">
    <property type="term" value="F:type II site-specific deoxyribonuclease activity"/>
    <property type="evidence" value="ECO:0007669"/>
    <property type="project" value="InterPro"/>
</dbReference>
<proteinExistence type="predicted"/>
<sequence length="232" mass="26536">MPNKYVDFVSDEHFLKCVKWVCDAYLDPSLKLDKAWLQRNGVDPFKMVFDMVVRNRDFNSLIENEKTRQFDKKSGGRIGDFHQKLLGGVSGWTDLGVGDDSKVDLKKDDNTVFMELKNKYNTVNSDSKDSVRRKLKKITEVHPGSTAYWAYVIEKDGTSGESEWVHLGDNDPKIRKIWGSKLYEMITGKEDALEKTWVALPVAINDLISTTSPISSADVVELNEWFKDAFEK</sequence>
<reference evidence="1 2" key="1">
    <citation type="submission" date="2014-06" db="EMBL/GenBank/DDBJ databases">
        <authorList>
            <person name="Ngugi D.K."/>
            <person name="Blom J."/>
            <person name="Alam I."/>
            <person name="Rashid M."/>
            <person name="Ba Alawi W."/>
            <person name="Zhang G."/>
            <person name="Hikmawan T."/>
            <person name="Guan Y."/>
            <person name="Antunes A."/>
            <person name="Siam R."/>
            <person name="Eldorry H."/>
            <person name="Bajic V."/>
            <person name="Stingl U."/>
        </authorList>
    </citation>
    <scope>NUCLEOTIDE SEQUENCE [LARGE SCALE GENOMIC DNA]</scope>
    <source>
        <strain evidence="1">SCGC AAA799-E16</strain>
    </source>
</reference>
<evidence type="ECO:0000313" key="1">
    <source>
        <dbReference type="EMBL" id="KER05683.1"/>
    </source>
</evidence>
<dbReference type="InterPro" id="IPR019057">
    <property type="entry name" value="Restrct_endonuc_II_Eco47II"/>
</dbReference>
<evidence type="ECO:0000313" key="2">
    <source>
        <dbReference type="Proteomes" id="UP000028027"/>
    </source>
</evidence>
<keyword evidence="2" id="KW-1185">Reference proteome</keyword>